<proteinExistence type="predicted"/>
<feature type="transmembrane region" description="Helical" evidence="4">
    <location>
        <begin position="41"/>
        <end position="66"/>
    </location>
</feature>
<keyword evidence="2 3" id="KW-0129">CBS domain</keyword>
<name>A0ABY5JYJ2_9BACI</name>
<dbReference type="Pfam" id="PF00571">
    <property type="entry name" value="CBS"/>
    <property type="match status" value="2"/>
</dbReference>
<reference evidence="6" key="1">
    <citation type="submission" date="2022-07" db="EMBL/GenBank/DDBJ databases">
        <title>FELIX.</title>
        <authorList>
            <person name="Wan K.H."/>
            <person name="Park S."/>
            <person name="Lawrence Q."/>
            <person name="Eichenberger J.P."/>
            <person name="Booth B.W."/>
            <person name="Piaggio A.J."/>
            <person name="Chandler J.C."/>
            <person name="Franklin A.B."/>
            <person name="Celniker S.E."/>
        </authorList>
    </citation>
    <scope>NUCLEOTIDE SEQUENCE</scope>
    <source>
        <strain evidence="6">QA-1986 374</strain>
    </source>
</reference>
<feature type="transmembrane region" description="Helical" evidence="4">
    <location>
        <begin position="86"/>
        <end position="107"/>
    </location>
</feature>
<evidence type="ECO:0000256" key="4">
    <source>
        <dbReference type="SAM" id="Phobius"/>
    </source>
</evidence>
<evidence type="ECO:0000313" key="7">
    <source>
        <dbReference type="Proteomes" id="UP001059773"/>
    </source>
</evidence>
<evidence type="ECO:0000256" key="3">
    <source>
        <dbReference type="PROSITE-ProRule" id="PRU00703"/>
    </source>
</evidence>
<keyword evidence="7" id="KW-1185">Reference proteome</keyword>
<feature type="domain" description="CBS" evidence="5">
    <location>
        <begin position="231"/>
        <end position="289"/>
    </location>
</feature>
<dbReference type="PANTHER" id="PTHR43099:SF5">
    <property type="entry name" value="HLYC_CORC FAMILY TRANSPORTER"/>
    <property type="match status" value="1"/>
</dbReference>
<dbReference type="InterPro" id="IPR000644">
    <property type="entry name" value="CBS_dom"/>
</dbReference>
<dbReference type="Pfam" id="PF03471">
    <property type="entry name" value="CorC_HlyC"/>
    <property type="match status" value="1"/>
</dbReference>
<dbReference type="RefSeq" id="WP_256709182.1">
    <property type="nucleotide sequence ID" value="NZ_CP101914.1"/>
</dbReference>
<dbReference type="InterPro" id="IPR005170">
    <property type="entry name" value="Transptr-assoc_dom"/>
</dbReference>
<dbReference type="SMART" id="SM01091">
    <property type="entry name" value="CorC_HlyC"/>
    <property type="match status" value="1"/>
</dbReference>
<accession>A0ABY5JYJ2</accession>
<dbReference type="CDD" id="cd04590">
    <property type="entry name" value="CBS_pair_CorC_HlyC_assoc"/>
    <property type="match status" value="1"/>
</dbReference>
<dbReference type="InterPro" id="IPR046342">
    <property type="entry name" value="CBS_dom_sf"/>
</dbReference>
<dbReference type="SUPFAM" id="SSF56176">
    <property type="entry name" value="FAD-binding/transporter-associated domain-like"/>
    <property type="match status" value="1"/>
</dbReference>
<feature type="transmembrane region" description="Helical" evidence="4">
    <location>
        <begin position="6"/>
        <end position="21"/>
    </location>
</feature>
<protein>
    <submittedName>
        <fullName evidence="6">CBS domain-containing protein</fullName>
    </submittedName>
</protein>
<dbReference type="InterPro" id="IPR016169">
    <property type="entry name" value="FAD-bd_PCMH_sub2"/>
</dbReference>
<dbReference type="EMBL" id="CP101914">
    <property type="protein sequence ID" value="UUI04223.1"/>
    <property type="molecule type" value="Genomic_DNA"/>
</dbReference>
<keyword evidence="4" id="KW-1133">Transmembrane helix</keyword>
<keyword evidence="1" id="KW-0677">Repeat</keyword>
<dbReference type="InterPro" id="IPR044751">
    <property type="entry name" value="Ion_transp-like_CBS"/>
</dbReference>
<keyword evidence="4" id="KW-0812">Transmembrane</keyword>
<dbReference type="SMART" id="SM00116">
    <property type="entry name" value="CBS"/>
    <property type="match status" value="2"/>
</dbReference>
<dbReference type="Gene3D" id="3.10.580.10">
    <property type="entry name" value="CBS-domain"/>
    <property type="match status" value="1"/>
</dbReference>
<sequence length="392" mass="44447">MGIPIVTFICFILTSLMYYAVKETRLSQSTKVEVRLNANTLLHSLPFILMFIGLFSSAWFTVAVTLPLGQILSNSVLPFSQTMNEFIIIGLSSILLFGLWISLGYFFPKWLAKNHPQLIIKSLSRLFPNSFSKTNIEATSPSEEQQQEAQNIIEFSGKDVGEIATHRTDLTVLQMDATLEEVFSIVQETEFTRIPVYDEDIDQIAGVLHVKDFFQSLKSGASTAFFSLHHLIRPAAYVRMNQEMDEVFKDMNERNYSIAIVLDEFGGTFGLITLEDIIRDITNDLLGDRKPIATELESKDILPLSGNRYFINGSISLFSLEGTLGVAFPIDTPHQTLDGFLSELMEQQLDHQENTVRYKHLLFTIQSVRDNQIESVIVKVHDEDMMEHQFIG</sequence>
<evidence type="ECO:0000259" key="5">
    <source>
        <dbReference type="PROSITE" id="PS51371"/>
    </source>
</evidence>
<dbReference type="Proteomes" id="UP001059773">
    <property type="component" value="Chromosome"/>
</dbReference>
<gene>
    <name evidence="6" type="ORF">NP439_06035</name>
</gene>
<evidence type="ECO:0000256" key="1">
    <source>
        <dbReference type="ARBA" id="ARBA00022737"/>
    </source>
</evidence>
<evidence type="ECO:0000313" key="6">
    <source>
        <dbReference type="EMBL" id="UUI04223.1"/>
    </source>
</evidence>
<organism evidence="6 7">
    <name type="scientific">Oceanobacillus jeddahense</name>
    <dbReference type="NCBI Taxonomy" id="1462527"/>
    <lineage>
        <taxon>Bacteria</taxon>
        <taxon>Bacillati</taxon>
        <taxon>Bacillota</taxon>
        <taxon>Bacilli</taxon>
        <taxon>Bacillales</taxon>
        <taxon>Bacillaceae</taxon>
        <taxon>Oceanobacillus</taxon>
    </lineage>
</organism>
<evidence type="ECO:0000256" key="2">
    <source>
        <dbReference type="ARBA" id="ARBA00023122"/>
    </source>
</evidence>
<dbReference type="InterPro" id="IPR051676">
    <property type="entry name" value="UPF0053_domain"/>
</dbReference>
<keyword evidence="4" id="KW-0472">Membrane</keyword>
<feature type="domain" description="CBS" evidence="5">
    <location>
        <begin position="164"/>
        <end position="223"/>
    </location>
</feature>
<dbReference type="SUPFAM" id="SSF54631">
    <property type="entry name" value="CBS-domain pair"/>
    <property type="match status" value="1"/>
</dbReference>
<dbReference type="Gene3D" id="3.30.465.10">
    <property type="match status" value="1"/>
</dbReference>
<dbReference type="InterPro" id="IPR036318">
    <property type="entry name" value="FAD-bd_PCMH-like_sf"/>
</dbReference>
<dbReference type="PROSITE" id="PS51371">
    <property type="entry name" value="CBS"/>
    <property type="match status" value="2"/>
</dbReference>
<dbReference type="PANTHER" id="PTHR43099">
    <property type="entry name" value="UPF0053 PROTEIN YRKA"/>
    <property type="match status" value="1"/>
</dbReference>